<feature type="transmembrane region" description="Helical" evidence="5">
    <location>
        <begin position="137"/>
        <end position="157"/>
    </location>
</feature>
<feature type="transmembrane region" description="Helical" evidence="5">
    <location>
        <begin position="7"/>
        <end position="30"/>
    </location>
</feature>
<comment type="subcellular location">
    <subcellularLocation>
        <location evidence="1">Membrane</location>
        <topology evidence="1">Multi-pass membrane protein</topology>
    </subcellularLocation>
</comment>
<comment type="caution">
    <text evidence="7">The sequence shown here is derived from an EMBL/GenBank/DDBJ whole genome shotgun (WGS) entry which is preliminary data.</text>
</comment>
<dbReference type="GO" id="GO:0016020">
    <property type="term" value="C:membrane"/>
    <property type="evidence" value="ECO:0007669"/>
    <property type="project" value="UniProtKB-SubCell"/>
</dbReference>
<feature type="transmembrane region" description="Helical" evidence="5">
    <location>
        <begin position="109"/>
        <end position="130"/>
    </location>
</feature>
<evidence type="ECO:0000256" key="3">
    <source>
        <dbReference type="ARBA" id="ARBA00022989"/>
    </source>
</evidence>
<keyword evidence="4 5" id="KW-0472">Membrane</keyword>
<dbReference type="Pfam" id="PF07291">
    <property type="entry name" value="MauE"/>
    <property type="match status" value="1"/>
</dbReference>
<gene>
    <name evidence="7" type="ORF">CA984_06185</name>
</gene>
<organism evidence="7 8">
    <name type="scientific">Streptosporangium minutum</name>
    <dbReference type="NCBI Taxonomy" id="569862"/>
    <lineage>
        <taxon>Bacteria</taxon>
        <taxon>Bacillati</taxon>
        <taxon>Actinomycetota</taxon>
        <taxon>Actinomycetes</taxon>
        <taxon>Streptosporangiales</taxon>
        <taxon>Streptosporangiaceae</taxon>
        <taxon>Streptosporangium</taxon>
    </lineage>
</organism>
<sequence length="168" mass="16825">MEYVDLICRFTTGLVFLAAFVGKLAGWAAFRASVPDLAPGLPPTPVAVAVVIAEAGVVVLLAVPMSVSAGYALGAGLLAAFTVAVWLALRRGTSGTCRCFGVTATPLGFAQVVRNALAAAVAVLGWAVHAGGTAPDLAGVVLSLAAAATLASVLVFFDDLADVLKPMS</sequence>
<keyword evidence="8" id="KW-1185">Reference proteome</keyword>
<evidence type="ECO:0000256" key="5">
    <source>
        <dbReference type="SAM" id="Phobius"/>
    </source>
</evidence>
<evidence type="ECO:0000259" key="6">
    <source>
        <dbReference type="Pfam" id="PF07291"/>
    </source>
</evidence>
<keyword evidence="2 5" id="KW-0812">Transmembrane</keyword>
<evidence type="ECO:0000313" key="7">
    <source>
        <dbReference type="EMBL" id="OUC98706.1"/>
    </source>
</evidence>
<dbReference type="RefSeq" id="WP_086569126.1">
    <property type="nucleotide sequence ID" value="NZ_NGFP01000017.1"/>
</dbReference>
<dbReference type="EMBL" id="NGFP01000017">
    <property type="protein sequence ID" value="OUC98706.1"/>
    <property type="molecule type" value="Genomic_DNA"/>
</dbReference>
<evidence type="ECO:0000256" key="4">
    <source>
        <dbReference type="ARBA" id="ARBA00023136"/>
    </source>
</evidence>
<dbReference type="UniPathway" id="UPA00895"/>
<evidence type="ECO:0000256" key="2">
    <source>
        <dbReference type="ARBA" id="ARBA00022692"/>
    </source>
</evidence>
<feature type="transmembrane region" description="Helical" evidence="5">
    <location>
        <begin position="70"/>
        <end position="89"/>
    </location>
</feature>
<name>A0A2C9ZP31_9ACTN</name>
<dbReference type="AlphaFoldDB" id="A0A2C9ZP31"/>
<protein>
    <recommendedName>
        <fullName evidence="6">Methylamine utilisation protein MauE domain-containing protein</fullName>
    </recommendedName>
</protein>
<evidence type="ECO:0000313" key="8">
    <source>
        <dbReference type="Proteomes" id="UP000194761"/>
    </source>
</evidence>
<evidence type="ECO:0000256" key="1">
    <source>
        <dbReference type="ARBA" id="ARBA00004141"/>
    </source>
</evidence>
<proteinExistence type="predicted"/>
<keyword evidence="3 5" id="KW-1133">Transmembrane helix</keyword>
<reference evidence="7 8" key="1">
    <citation type="submission" date="2017-05" db="EMBL/GenBank/DDBJ databases">
        <title>Biotechnological potential of actinobacteria isolated from South African environments.</title>
        <authorList>
            <person name="Le Roes-Hill M."/>
            <person name="Prins A."/>
            <person name="Durrell K.A."/>
        </authorList>
    </citation>
    <scope>NUCLEOTIDE SEQUENCE [LARGE SCALE GENOMIC DNA]</scope>
    <source>
        <strain evidence="7">M26</strain>
    </source>
</reference>
<dbReference type="GO" id="GO:0030416">
    <property type="term" value="P:methylamine metabolic process"/>
    <property type="evidence" value="ECO:0007669"/>
    <property type="project" value="InterPro"/>
</dbReference>
<feature type="domain" description="Methylamine utilisation protein MauE" evidence="6">
    <location>
        <begin position="1"/>
        <end position="126"/>
    </location>
</feature>
<accession>A0A2C9ZP31</accession>
<dbReference type="InterPro" id="IPR009908">
    <property type="entry name" value="Methylamine_util_MauE"/>
</dbReference>
<feature type="transmembrane region" description="Helical" evidence="5">
    <location>
        <begin position="42"/>
        <end position="63"/>
    </location>
</feature>
<dbReference type="Proteomes" id="UP000194761">
    <property type="component" value="Unassembled WGS sequence"/>
</dbReference>